<reference evidence="2" key="1">
    <citation type="submission" date="2015-11" db="EMBL/GenBank/DDBJ databases">
        <title>De novo transcriptome assembly of four potential Pierce s Disease insect vectors from Arizona vineyards.</title>
        <authorList>
            <person name="Tassone E.E."/>
        </authorList>
    </citation>
    <scope>NUCLEOTIDE SEQUENCE</scope>
</reference>
<feature type="compositionally biased region" description="Pro residues" evidence="1">
    <location>
        <begin position="148"/>
        <end position="157"/>
    </location>
</feature>
<feature type="non-terminal residue" evidence="2">
    <location>
        <position position="582"/>
    </location>
</feature>
<gene>
    <name evidence="2" type="ORF">g.42676</name>
</gene>
<feature type="compositionally biased region" description="Basic and acidic residues" evidence="1">
    <location>
        <begin position="349"/>
        <end position="371"/>
    </location>
</feature>
<accession>A0A1B6LK85</accession>
<evidence type="ECO:0000256" key="1">
    <source>
        <dbReference type="SAM" id="MobiDB-lite"/>
    </source>
</evidence>
<feature type="compositionally biased region" description="Basic residues" evidence="1">
    <location>
        <begin position="433"/>
        <end position="442"/>
    </location>
</feature>
<feature type="region of interest" description="Disordered" evidence="1">
    <location>
        <begin position="341"/>
        <end position="384"/>
    </location>
</feature>
<feature type="non-terminal residue" evidence="2">
    <location>
        <position position="1"/>
    </location>
</feature>
<organism evidence="2">
    <name type="scientific">Graphocephala atropunctata</name>
    <dbReference type="NCBI Taxonomy" id="36148"/>
    <lineage>
        <taxon>Eukaryota</taxon>
        <taxon>Metazoa</taxon>
        <taxon>Ecdysozoa</taxon>
        <taxon>Arthropoda</taxon>
        <taxon>Hexapoda</taxon>
        <taxon>Insecta</taxon>
        <taxon>Pterygota</taxon>
        <taxon>Neoptera</taxon>
        <taxon>Paraneoptera</taxon>
        <taxon>Hemiptera</taxon>
        <taxon>Auchenorrhyncha</taxon>
        <taxon>Membracoidea</taxon>
        <taxon>Cicadellidae</taxon>
        <taxon>Cicadellinae</taxon>
        <taxon>Cicadellini</taxon>
        <taxon>Graphocephala</taxon>
    </lineage>
</organism>
<protein>
    <submittedName>
        <fullName evidence="2">Uncharacterized protein</fullName>
    </submittedName>
</protein>
<feature type="region of interest" description="Disordered" evidence="1">
    <location>
        <begin position="407"/>
        <end position="582"/>
    </location>
</feature>
<proteinExistence type="predicted"/>
<name>A0A1B6LK85_9HEMI</name>
<feature type="compositionally biased region" description="Pro residues" evidence="1">
    <location>
        <begin position="540"/>
        <end position="571"/>
    </location>
</feature>
<feature type="compositionally biased region" description="Polar residues" evidence="1">
    <location>
        <begin position="184"/>
        <end position="214"/>
    </location>
</feature>
<sequence>ALLVLHDLGLDVSMQNQQGQMSYVQTRPINPYPQFPRPTMQQPQQIRHRSNQIVTNNFMQLPGGVLTSAPAQTLVQAYPVMFGQPRQGAPYSGQGQYVIQQPPYFPAHGTQPYYQPVMPQTYQGMGAAGVPAAGQQGSVPLMRTPLVAPAPAPPQVKPEPKKRPNAIKIIDPLTNEEVPLDSDAGTNNNNVTPSRSNDSSARETPQPQPNVAPTVDNTVAADFAAKVAQAIAKEATPEPRPEVTAECDSEVQHKQPSGLLSHNCEEFVPRLHVQAPLVPPVPTVSAETSAPAVDIQSPARHSKRQVAPLPVPVPMPVPVLVSVPVAAPVPAPVPTPVSVALPPVAMDNSKNRTKPESVLPPKERREKRSVSKEQSPAPAPVPSPVEIVPAVSVVEVAVEIPVTVGKMPQHLNGIPDAPVSNIDTRMEGQSRSSRNRRSRSNRNSRNNSRNSSRNNSLSRTQQERKYSLDNGLHSDIIDQLPGSSNKPAKGKSKKAKNMRELNRKGVDKEGSDMDAFTTEPTIVAEERGERPASPVLQAPAPVPAPAPAPVPAPAPAPVLEPPAPMPRPPSPIDKIQEDMLEK</sequence>
<feature type="region of interest" description="Disordered" evidence="1">
    <location>
        <begin position="144"/>
        <end position="214"/>
    </location>
</feature>
<dbReference type="AlphaFoldDB" id="A0A1B6LK85"/>
<feature type="compositionally biased region" description="Low complexity" evidence="1">
    <location>
        <begin position="443"/>
        <end position="459"/>
    </location>
</feature>
<dbReference type="EMBL" id="GEBQ01015866">
    <property type="protein sequence ID" value="JAT24111.1"/>
    <property type="molecule type" value="Transcribed_RNA"/>
</dbReference>
<feature type="compositionally biased region" description="Basic and acidic residues" evidence="1">
    <location>
        <begin position="497"/>
        <end position="511"/>
    </location>
</feature>
<evidence type="ECO:0000313" key="2">
    <source>
        <dbReference type="EMBL" id="JAT24111.1"/>
    </source>
</evidence>